<dbReference type="Gene3D" id="3.30.70.60">
    <property type="match status" value="1"/>
</dbReference>
<dbReference type="Pfam" id="PF04350">
    <property type="entry name" value="PilO"/>
    <property type="match status" value="1"/>
</dbReference>
<dbReference type="AlphaFoldDB" id="A0A517YUS3"/>
<evidence type="ECO:0000313" key="3">
    <source>
        <dbReference type="EMBL" id="QDU33974.1"/>
    </source>
</evidence>
<dbReference type="InterPro" id="IPR007445">
    <property type="entry name" value="PilO"/>
</dbReference>
<dbReference type="Proteomes" id="UP000317369">
    <property type="component" value="Chromosome"/>
</dbReference>
<feature type="coiled-coil region" evidence="1">
    <location>
        <begin position="29"/>
        <end position="73"/>
    </location>
</feature>
<dbReference type="PANTHER" id="PTHR39555">
    <property type="entry name" value="FIMBRIAL ASSEMBLY PROTEIN PILO-LIKE PROTEIN-RELATED"/>
    <property type="match status" value="1"/>
</dbReference>
<keyword evidence="2" id="KW-0812">Transmembrane</keyword>
<reference evidence="3 4" key="1">
    <citation type="submission" date="2019-02" db="EMBL/GenBank/DDBJ databases">
        <title>Deep-cultivation of Planctomycetes and their phenomic and genomic characterization uncovers novel biology.</title>
        <authorList>
            <person name="Wiegand S."/>
            <person name="Jogler M."/>
            <person name="Boedeker C."/>
            <person name="Pinto D."/>
            <person name="Vollmers J."/>
            <person name="Rivas-Marin E."/>
            <person name="Kohn T."/>
            <person name="Peeters S.H."/>
            <person name="Heuer A."/>
            <person name="Rast P."/>
            <person name="Oberbeckmann S."/>
            <person name="Bunk B."/>
            <person name="Jeske O."/>
            <person name="Meyerdierks A."/>
            <person name="Storesund J.E."/>
            <person name="Kallscheuer N."/>
            <person name="Luecker S."/>
            <person name="Lage O.M."/>
            <person name="Pohl T."/>
            <person name="Merkel B.J."/>
            <person name="Hornburger P."/>
            <person name="Mueller R.-W."/>
            <person name="Bruemmer F."/>
            <person name="Labrenz M."/>
            <person name="Spormann A.M."/>
            <person name="Op den Camp H."/>
            <person name="Overmann J."/>
            <person name="Amann R."/>
            <person name="Jetten M.S.M."/>
            <person name="Mascher T."/>
            <person name="Medema M.H."/>
            <person name="Devos D.P."/>
            <person name="Kaster A.-K."/>
            <person name="Ovreas L."/>
            <person name="Rohde M."/>
            <person name="Galperin M.Y."/>
            <person name="Jogler C."/>
        </authorList>
    </citation>
    <scope>NUCLEOTIDE SEQUENCE [LARGE SCALE GENOMIC DNA]</scope>
    <source>
        <strain evidence="3 4">KS4</strain>
    </source>
</reference>
<keyword evidence="2" id="KW-1133">Transmembrane helix</keyword>
<dbReference type="RefSeq" id="WP_145077452.1">
    <property type="nucleotide sequence ID" value="NZ_CP036425.1"/>
</dbReference>
<feature type="transmembrane region" description="Helical" evidence="2">
    <location>
        <begin position="6"/>
        <end position="22"/>
    </location>
</feature>
<dbReference type="GO" id="GO:0043107">
    <property type="term" value="P:type IV pilus-dependent motility"/>
    <property type="evidence" value="ECO:0007669"/>
    <property type="project" value="InterPro"/>
</dbReference>
<dbReference type="GO" id="GO:0043683">
    <property type="term" value="P:type IV pilus assembly"/>
    <property type="evidence" value="ECO:0007669"/>
    <property type="project" value="InterPro"/>
</dbReference>
<evidence type="ECO:0000313" key="4">
    <source>
        <dbReference type="Proteomes" id="UP000317369"/>
    </source>
</evidence>
<gene>
    <name evidence="3" type="ORF">KS4_20340</name>
</gene>
<evidence type="ECO:0000256" key="2">
    <source>
        <dbReference type="SAM" id="Phobius"/>
    </source>
</evidence>
<evidence type="ECO:0000256" key="1">
    <source>
        <dbReference type="SAM" id="Coils"/>
    </source>
</evidence>
<sequence length="174" mass="20364">MYKYFYILIILATPVLSYVFLFQPRAYEIQKIEDNIAGMNEQLQIFEASKKDIAELSDEIAKVEESLTRLKAKLPDQKNVENVLRNVWNIATKHNLETRNFRTDKIQNIDNYMRVPIEMTITGDFDGYYEFLQQLESLPRIIKIPTMTIESLNNHDGTIQANIYLNVYCSNDIS</sequence>
<name>A0A517YUS3_9BACT</name>
<dbReference type="PANTHER" id="PTHR39555:SF1">
    <property type="entry name" value="TYPE IV PILUS INNER MEMBRANE COMPONENT PILO"/>
    <property type="match status" value="1"/>
</dbReference>
<dbReference type="OrthoDB" id="3078559at2"/>
<keyword evidence="2" id="KW-0472">Membrane</keyword>
<accession>A0A517YUS3</accession>
<proteinExistence type="predicted"/>
<dbReference type="EMBL" id="CP036425">
    <property type="protein sequence ID" value="QDU33974.1"/>
    <property type="molecule type" value="Genomic_DNA"/>
</dbReference>
<keyword evidence="4" id="KW-1185">Reference proteome</keyword>
<dbReference type="InterPro" id="IPR014717">
    <property type="entry name" value="Transl_elong_EF1B/ribsomal_bS6"/>
</dbReference>
<protein>
    <submittedName>
        <fullName evidence="3">Pilus assembly protein, PilO</fullName>
    </submittedName>
</protein>
<keyword evidence="1" id="KW-0175">Coiled coil</keyword>
<organism evidence="3 4">
    <name type="scientific">Poriferisphaera corsica</name>
    <dbReference type="NCBI Taxonomy" id="2528020"/>
    <lineage>
        <taxon>Bacteria</taxon>
        <taxon>Pseudomonadati</taxon>
        <taxon>Planctomycetota</taxon>
        <taxon>Phycisphaerae</taxon>
        <taxon>Phycisphaerales</taxon>
        <taxon>Phycisphaeraceae</taxon>
        <taxon>Poriferisphaera</taxon>
    </lineage>
</organism>
<dbReference type="KEGG" id="pcor:KS4_20340"/>